<proteinExistence type="predicted"/>
<reference evidence="1 2" key="1">
    <citation type="journal article" date="2009" name="PLoS Genet.">
        <title>Localized plasticity in the streamlined genomes of vinyl chloride respiring Dehalococcoides.</title>
        <authorList>
            <person name="McMurdie P.J."/>
            <person name="Behrens S.F."/>
            <person name="Muller J.A."/>
            <person name="Goke J."/>
            <person name="Ritalahti K.M."/>
            <person name="Wagner R."/>
            <person name="Goltsman E."/>
            <person name="Lapidus A."/>
            <person name="Holmes S."/>
            <person name="Loffler F.E."/>
            <person name="Spormann A.M."/>
        </authorList>
    </citation>
    <scope>NUCLEOTIDE SEQUENCE [LARGE SCALE GENOMIC DNA]</scope>
    <source>
        <strain evidence="1 2">VS</strain>
    </source>
</reference>
<dbReference type="RefSeq" id="WP_012882432.1">
    <property type="nucleotide sequence ID" value="NC_013552.1"/>
</dbReference>
<evidence type="ECO:0000313" key="2">
    <source>
        <dbReference type="Proteomes" id="UP000002506"/>
    </source>
</evidence>
<accession>D2BIY7</accession>
<name>D2BIY7_DEHMV</name>
<dbReference type="EMBL" id="CP001827">
    <property type="protein sequence ID" value="ACZ62287.1"/>
    <property type="molecule type" value="Genomic_DNA"/>
</dbReference>
<sequence length="75" mass="8782">MYLSLAATMTEDKFIIPVVQLRDKFQGLAREMCVRSVRLFNKWRVLIVIPLRIVIRLILVVTEYPREMEKTSGSV</sequence>
<dbReference type="Proteomes" id="UP000002506">
    <property type="component" value="Chromosome"/>
</dbReference>
<protein>
    <submittedName>
        <fullName evidence="1">Uncharacterized protein</fullName>
    </submittedName>
</protein>
<organism evidence="1 2">
    <name type="scientific">Dehalococcoides mccartyi (strain VS)</name>
    <dbReference type="NCBI Taxonomy" id="311424"/>
    <lineage>
        <taxon>Bacteria</taxon>
        <taxon>Bacillati</taxon>
        <taxon>Chloroflexota</taxon>
        <taxon>Dehalococcoidia</taxon>
        <taxon>Dehalococcoidales</taxon>
        <taxon>Dehalococcoidaceae</taxon>
        <taxon>Dehalococcoides</taxon>
    </lineage>
</organism>
<gene>
    <name evidence="1" type="ordered locus">DhcVS_1175</name>
</gene>
<dbReference type="eggNOG" id="ENOG5032J9A">
    <property type="taxonomic scope" value="Bacteria"/>
</dbReference>
<evidence type="ECO:0000313" key="1">
    <source>
        <dbReference type="EMBL" id="ACZ62287.1"/>
    </source>
</evidence>
<dbReference type="AlphaFoldDB" id="D2BIY7"/>
<dbReference type="KEGG" id="dev:DhcVS_1175"/>
<dbReference type="HOGENOM" id="CLU_199603_0_0_0"/>